<comment type="subcellular location">
    <subcellularLocation>
        <location evidence="2">Cell membrane</location>
        <topology evidence="2">Multi-pass membrane protein</topology>
    </subcellularLocation>
</comment>
<dbReference type="InterPro" id="IPR005467">
    <property type="entry name" value="His_kinase_dom"/>
</dbReference>
<dbReference type="Gene3D" id="6.10.340.10">
    <property type="match status" value="1"/>
</dbReference>
<evidence type="ECO:0000256" key="5">
    <source>
        <dbReference type="ARBA" id="ARBA00022553"/>
    </source>
</evidence>
<protein>
    <recommendedName>
        <fullName evidence="3">histidine kinase</fullName>
        <ecNumber evidence="3">2.7.13.3</ecNumber>
    </recommendedName>
</protein>
<accession>A0A1H3VNX1</accession>
<dbReference type="PROSITE" id="PS50885">
    <property type="entry name" value="HAMP"/>
    <property type="match status" value="1"/>
</dbReference>
<dbReference type="EMBL" id="FNQM01000001">
    <property type="protein sequence ID" value="SDZ76503.1"/>
    <property type="molecule type" value="Genomic_DNA"/>
</dbReference>
<dbReference type="Pfam" id="PF19312">
    <property type="entry name" value="NtrY_N"/>
    <property type="match status" value="1"/>
</dbReference>
<dbReference type="CDD" id="cd06225">
    <property type="entry name" value="HAMP"/>
    <property type="match status" value="1"/>
</dbReference>
<dbReference type="PROSITE" id="PS50109">
    <property type="entry name" value="HIS_KIN"/>
    <property type="match status" value="1"/>
</dbReference>
<evidence type="ECO:0000256" key="6">
    <source>
        <dbReference type="ARBA" id="ARBA00022679"/>
    </source>
</evidence>
<name>A0A1H3VNX1_9RHOB</name>
<dbReference type="SMART" id="SM00387">
    <property type="entry name" value="HATPase_c"/>
    <property type="match status" value="1"/>
</dbReference>
<keyword evidence="12" id="KW-0902">Two-component regulatory system</keyword>
<evidence type="ECO:0000256" key="10">
    <source>
        <dbReference type="ARBA" id="ARBA00022840"/>
    </source>
</evidence>
<feature type="transmembrane region" description="Helical" evidence="15">
    <location>
        <begin position="292"/>
        <end position="316"/>
    </location>
</feature>
<dbReference type="SUPFAM" id="SSF55785">
    <property type="entry name" value="PYP-like sensor domain (PAS domain)"/>
    <property type="match status" value="1"/>
</dbReference>
<evidence type="ECO:0000259" key="17">
    <source>
        <dbReference type="PROSITE" id="PS50885"/>
    </source>
</evidence>
<keyword evidence="6" id="KW-0808">Transferase</keyword>
<keyword evidence="8" id="KW-0547">Nucleotide-binding</keyword>
<dbReference type="GO" id="GO:0000155">
    <property type="term" value="F:phosphorelay sensor kinase activity"/>
    <property type="evidence" value="ECO:0007669"/>
    <property type="project" value="InterPro"/>
</dbReference>
<evidence type="ECO:0000259" key="16">
    <source>
        <dbReference type="PROSITE" id="PS50109"/>
    </source>
</evidence>
<dbReference type="GO" id="GO:0005524">
    <property type="term" value="F:ATP binding"/>
    <property type="evidence" value="ECO:0007669"/>
    <property type="project" value="UniProtKB-KW"/>
</dbReference>
<keyword evidence="5" id="KW-0597">Phosphoprotein</keyword>
<dbReference type="STRING" id="89524.SAMN05444370_101234"/>
<dbReference type="SUPFAM" id="SSF55874">
    <property type="entry name" value="ATPase domain of HSP90 chaperone/DNA topoisomerase II/histidine kinase"/>
    <property type="match status" value="1"/>
</dbReference>
<evidence type="ECO:0000313" key="19">
    <source>
        <dbReference type="Proteomes" id="UP000198703"/>
    </source>
</evidence>
<keyword evidence="10" id="KW-0067">ATP-binding</keyword>
<dbReference type="PANTHER" id="PTHR43065">
    <property type="entry name" value="SENSOR HISTIDINE KINASE"/>
    <property type="match status" value="1"/>
</dbReference>
<evidence type="ECO:0000256" key="4">
    <source>
        <dbReference type="ARBA" id="ARBA00022475"/>
    </source>
</evidence>
<dbReference type="Gene3D" id="3.30.565.10">
    <property type="entry name" value="Histidine kinase-like ATPase, C-terminal domain"/>
    <property type="match status" value="1"/>
</dbReference>
<proteinExistence type="predicted"/>
<dbReference type="InterPro" id="IPR013656">
    <property type="entry name" value="PAS_4"/>
</dbReference>
<dbReference type="Gene3D" id="1.10.287.130">
    <property type="match status" value="1"/>
</dbReference>
<dbReference type="Pfam" id="PF08448">
    <property type="entry name" value="PAS_4"/>
    <property type="match status" value="1"/>
</dbReference>
<feature type="transmembrane region" description="Helical" evidence="15">
    <location>
        <begin position="21"/>
        <end position="47"/>
    </location>
</feature>
<evidence type="ECO:0000256" key="12">
    <source>
        <dbReference type="ARBA" id="ARBA00023012"/>
    </source>
</evidence>
<evidence type="ECO:0000256" key="15">
    <source>
        <dbReference type="SAM" id="Phobius"/>
    </source>
</evidence>
<dbReference type="Proteomes" id="UP000198703">
    <property type="component" value="Unassembled WGS sequence"/>
</dbReference>
<comment type="catalytic activity">
    <reaction evidence="1">
        <text>ATP + protein L-histidine = ADP + protein N-phospho-L-histidine.</text>
        <dbReference type="EC" id="2.7.13.3"/>
    </reaction>
</comment>
<dbReference type="SUPFAM" id="SSF47384">
    <property type="entry name" value="Homodimeric domain of signal transducing histidine kinase"/>
    <property type="match status" value="1"/>
</dbReference>
<dbReference type="InterPro" id="IPR004358">
    <property type="entry name" value="Sig_transdc_His_kin-like_C"/>
</dbReference>
<evidence type="ECO:0000256" key="2">
    <source>
        <dbReference type="ARBA" id="ARBA00004651"/>
    </source>
</evidence>
<sequence length="807" mass="84912">MARSDSPAPSLSLGQWRIWRFGLSASIAIVLAGPVMALATAAVFGLAEDGRVGPDVVRAVLLADLVYVLTLAALIVWTIARIFAARRARSAGAKLHLRLAGLFTLVALAPTVLVAVFATLTVNFGIEAWFSSQVQGVVQNALATAQAYEREHRGNIRGDALAMANDINRAAVTGIDRAQLGALVRQQALIREIPEAYILDGDGEIIARGEFSYLFTLDAPSRDQFIAARAGDVVVIEDLAANEMRALVHLTNAVDTYLFVTRRIDGEVLKLLDETRDTVNLYERMERERANVLFDFALLYLGFALLVMMAAVWMGLRFAERLARPIGDLAAAAERVGAGDFALRVDEERGDDEVAVLGRVFNRMTAQVKLQRDALVAARDDTERRRRFIETVLSGVSAGVVGLDDRGRVELMNAAAGAMLGVNPAASSARPLAEVAPALGPMMARAARGHGGLAQEAVKLSVGDVERELMARLTPKSGDRADGAVLTIDDLTDLAAAQRAAAWGDVARRIAHEIKNPLTPIQLSADRLKSKFRKLDEADRAALDQYADVIARQAGDIRRMVDAFSQFARMPEPERRDEDLAAIARAAALLQNEAQSEAPVSVEGVDPAPARIDRGLISQALTNLVKNAVEAVQERIAQEKTAGAAPAPGAVRVVIGRDDASVWASIIDNGPGLPAAERSRLTEPYVTTRARGTGLGLAICRKIAEQHGGALLLDDAPQGRGAMATLTLPHGPSPDPAPGSAGASAIPAIGARDAGASTGAATGAKAAGASSEAAIGARDAGASTGAATGAKAAGASSEDEEMAQDAT</sequence>
<evidence type="ECO:0000256" key="11">
    <source>
        <dbReference type="ARBA" id="ARBA00022989"/>
    </source>
</evidence>
<dbReference type="InterPro" id="IPR035965">
    <property type="entry name" value="PAS-like_dom_sf"/>
</dbReference>
<keyword evidence="11 15" id="KW-1133">Transmembrane helix</keyword>
<dbReference type="PANTHER" id="PTHR43065:SF10">
    <property type="entry name" value="PEROXIDE STRESS-ACTIVATED HISTIDINE KINASE MAK3"/>
    <property type="match status" value="1"/>
</dbReference>
<organism evidence="18 19">
    <name type="scientific">Rubrimonas cliftonensis</name>
    <dbReference type="NCBI Taxonomy" id="89524"/>
    <lineage>
        <taxon>Bacteria</taxon>
        <taxon>Pseudomonadati</taxon>
        <taxon>Pseudomonadota</taxon>
        <taxon>Alphaproteobacteria</taxon>
        <taxon>Rhodobacterales</taxon>
        <taxon>Paracoccaceae</taxon>
        <taxon>Rubrimonas</taxon>
    </lineage>
</organism>
<dbReference type="CDD" id="cd00082">
    <property type="entry name" value="HisKA"/>
    <property type="match status" value="1"/>
</dbReference>
<dbReference type="SMART" id="SM00304">
    <property type="entry name" value="HAMP"/>
    <property type="match status" value="1"/>
</dbReference>
<evidence type="ECO:0000256" key="1">
    <source>
        <dbReference type="ARBA" id="ARBA00000085"/>
    </source>
</evidence>
<feature type="transmembrane region" description="Helical" evidence="15">
    <location>
        <begin position="95"/>
        <end position="122"/>
    </location>
</feature>
<dbReference type="PIRSF" id="PIRSF037532">
    <property type="entry name" value="STHK_NtrY"/>
    <property type="match status" value="1"/>
</dbReference>
<dbReference type="InterPro" id="IPR017232">
    <property type="entry name" value="NtrY"/>
</dbReference>
<dbReference type="Gene3D" id="3.30.450.20">
    <property type="entry name" value="PAS domain"/>
    <property type="match status" value="1"/>
</dbReference>
<keyword evidence="9 18" id="KW-0418">Kinase</keyword>
<feature type="transmembrane region" description="Helical" evidence="15">
    <location>
        <begin position="59"/>
        <end position="83"/>
    </location>
</feature>
<feature type="domain" description="HAMP" evidence="17">
    <location>
        <begin position="320"/>
        <end position="373"/>
    </location>
</feature>
<dbReference type="Pfam" id="PF00672">
    <property type="entry name" value="HAMP"/>
    <property type="match status" value="1"/>
</dbReference>
<evidence type="ECO:0000256" key="7">
    <source>
        <dbReference type="ARBA" id="ARBA00022692"/>
    </source>
</evidence>
<dbReference type="PRINTS" id="PR00344">
    <property type="entry name" value="BCTRLSENSOR"/>
</dbReference>
<dbReference type="InterPro" id="IPR003661">
    <property type="entry name" value="HisK_dim/P_dom"/>
</dbReference>
<evidence type="ECO:0000256" key="3">
    <source>
        <dbReference type="ARBA" id="ARBA00012438"/>
    </source>
</evidence>
<evidence type="ECO:0000256" key="8">
    <source>
        <dbReference type="ARBA" id="ARBA00022741"/>
    </source>
</evidence>
<dbReference type="FunFam" id="1.10.287.130:FF:000107">
    <property type="entry name" value="Sensor histidine kinase YycG"/>
    <property type="match status" value="1"/>
</dbReference>
<dbReference type="Pfam" id="PF02518">
    <property type="entry name" value="HATPase_c"/>
    <property type="match status" value="1"/>
</dbReference>
<dbReference type="InterPro" id="IPR003594">
    <property type="entry name" value="HATPase_dom"/>
</dbReference>
<dbReference type="AlphaFoldDB" id="A0A1H3VNX1"/>
<dbReference type="InterPro" id="IPR045671">
    <property type="entry name" value="NtrY-like_N"/>
</dbReference>
<dbReference type="InterPro" id="IPR003660">
    <property type="entry name" value="HAMP_dom"/>
</dbReference>
<gene>
    <name evidence="18" type="ORF">SAMN05444370_101234</name>
</gene>
<feature type="compositionally biased region" description="Low complexity" evidence="14">
    <location>
        <begin position="738"/>
        <end position="796"/>
    </location>
</feature>
<feature type="compositionally biased region" description="Acidic residues" evidence="14">
    <location>
        <begin position="797"/>
        <end position="807"/>
    </location>
</feature>
<keyword evidence="13 15" id="KW-0472">Membrane</keyword>
<keyword evidence="4" id="KW-1003">Cell membrane</keyword>
<dbReference type="InterPro" id="IPR036097">
    <property type="entry name" value="HisK_dim/P_sf"/>
</dbReference>
<evidence type="ECO:0000313" key="18">
    <source>
        <dbReference type="EMBL" id="SDZ76503.1"/>
    </source>
</evidence>
<evidence type="ECO:0000256" key="9">
    <source>
        <dbReference type="ARBA" id="ARBA00022777"/>
    </source>
</evidence>
<dbReference type="SMART" id="SM00388">
    <property type="entry name" value="HisKA"/>
    <property type="match status" value="1"/>
</dbReference>
<feature type="region of interest" description="Disordered" evidence="14">
    <location>
        <begin position="722"/>
        <end position="807"/>
    </location>
</feature>
<dbReference type="SUPFAM" id="SSF158472">
    <property type="entry name" value="HAMP domain-like"/>
    <property type="match status" value="1"/>
</dbReference>
<reference evidence="18 19" key="1">
    <citation type="submission" date="2016-10" db="EMBL/GenBank/DDBJ databases">
        <authorList>
            <person name="de Groot N.N."/>
        </authorList>
    </citation>
    <scope>NUCLEOTIDE SEQUENCE [LARGE SCALE GENOMIC DNA]</scope>
    <source>
        <strain evidence="18 19">DSM 15345</strain>
    </source>
</reference>
<keyword evidence="7 15" id="KW-0812">Transmembrane</keyword>
<keyword evidence="19" id="KW-1185">Reference proteome</keyword>
<dbReference type="InterPro" id="IPR036890">
    <property type="entry name" value="HATPase_C_sf"/>
</dbReference>
<feature type="domain" description="Histidine kinase" evidence="16">
    <location>
        <begin position="509"/>
        <end position="732"/>
    </location>
</feature>
<dbReference type="RefSeq" id="WP_217632070.1">
    <property type="nucleotide sequence ID" value="NZ_FNQM01000001.1"/>
</dbReference>
<dbReference type="EC" id="2.7.13.3" evidence="3"/>
<dbReference type="Pfam" id="PF00512">
    <property type="entry name" value="HisKA"/>
    <property type="match status" value="1"/>
</dbReference>
<evidence type="ECO:0000256" key="13">
    <source>
        <dbReference type="ARBA" id="ARBA00023136"/>
    </source>
</evidence>
<evidence type="ECO:0000256" key="14">
    <source>
        <dbReference type="SAM" id="MobiDB-lite"/>
    </source>
</evidence>
<dbReference type="GO" id="GO:0005886">
    <property type="term" value="C:plasma membrane"/>
    <property type="evidence" value="ECO:0007669"/>
    <property type="project" value="UniProtKB-SubCell"/>
</dbReference>